<dbReference type="Pfam" id="PF05229">
    <property type="entry name" value="SCPU"/>
    <property type="match status" value="1"/>
</dbReference>
<dbReference type="EMBL" id="UOGA01000035">
    <property type="protein sequence ID" value="VAX15335.1"/>
    <property type="molecule type" value="Genomic_DNA"/>
</dbReference>
<evidence type="ECO:0000313" key="2">
    <source>
        <dbReference type="EMBL" id="VAX15335.1"/>
    </source>
</evidence>
<dbReference type="AlphaFoldDB" id="A0A3B1C9J3"/>
<organism evidence="2">
    <name type="scientific">hydrothermal vent metagenome</name>
    <dbReference type="NCBI Taxonomy" id="652676"/>
    <lineage>
        <taxon>unclassified sequences</taxon>
        <taxon>metagenomes</taxon>
        <taxon>ecological metagenomes</taxon>
    </lineage>
</organism>
<accession>A0A3B1C9J3</accession>
<evidence type="ECO:0000259" key="1">
    <source>
        <dbReference type="Pfam" id="PF05229"/>
    </source>
</evidence>
<dbReference type="PANTHER" id="PTHR37089">
    <property type="entry name" value="PROTEIN U-RELATED"/>
    <property type="match status" value="1"/>
</dbReference>
<dbReference type="InterPro" id="IPR007893">
    <property type="entry name" value="Spore_coat_U/FanG"/>
</dbReference>
<proteinExistence type="predicted"/>
<feature type="domain" description="Spore coat protein U/FanG" evidence="1">
    <location>
        <begin position="50"/>
        <end position="179"/>
    </location>
</feature>
<sequence length="182" mass="19785">MKEVFDEKKDGVAGVEMMGNFKIKGLPFFMIAALVIFCLPKQVLADALSASMNVKATVMPNIILNSAEALDFGNLTSGLSRVDSKADIEVIANNGENYAIILNGGVYTSGPFRRLRDGSMNYLPYYLYEDPNRSNLWDINEPVKNTGSGSVQTTSVFGRLPVIKNTQGAGGYNDIITITIAF</sequence>
<dbReference type="SMART" id="SM00972">
    <property type="entry name" value="SCPU"/>
    <property type="match status" value="1"/>
</dbReference>
<name>A0A3B1C9J3_9ZZZZ</name>
<reference evidence="2" key="1">
    <citation type="submission" date="2018-06" db="EMBL/GenBank/DDBJ databases">
        <authorList>
            <person name="Zhirakovskaya E."/>
        </authorList>
    </citation>
    <scope>NUCLEOTIDE SEQUENCE</scope>
</reference>
<gene>
    <name evidence="2" type="ORF">MNBD_NITROSPINAE04-1946</name>
</gene>
<protein>
    <recommendedName>
        <fullName evidence="1">Spore coat protein U/FanG domain-containing protein</fullName>
    </recommendedName>
</protein>
<dbReference type="InterPro" id="IPR053167">
    <property type="entry name" value="Spore_coat_component"/>
</dbReference>